<evidence type="ECO:0000313" key="3">
    <source>
        <dbReference type="EMBL" id="KAL1582142.1"/>
    </source>
</evidence>
<dbReference type="Proteomes" id="UP000803884">
    <property type="component" value="Unassembled WGS sequence"/>
</dbReference>
<protein>
    <recommendedName>
        <fullName evidence="5">C6 transcription factor</fullName>
    </recommendedName>
</protein>
<dbReference type="InterPro" id="IPR021858">
    <property type="entry name" value="Fun_TF"/>
</dbReference>
<sequence>MRSFVENPHLDLSQLPEHMLSPSISSGYQNEDGVFEPGSRYRDLFKELRNQVIKTAHFDSEPENARTSMVREREASATYPVETYSFQDSGVPDSHGMNGESSTLHSFKLQPAQEFLLWKAWTEEVSGWLDKYDAQTHFRDTFPIIARGRPHLKYAMLSLSARYLETRNKNIPPSLTLALYQHSIQLLVPQLYMRDIAVIASCVVLCVLEMFSCSPKAWRRHLDGCASLMQSLNLRGDSGGPEEAVFWCFARMDLCGGLISLERTLIPIDKWTSESITEVTVSSYPRTGAFQDYAKMISNLIAQAMDLFASYHASEGAFGFASANPTQNEAYGQRWRRLFDNVLEWFDTRPTEMLPVMSMSAKESGSAFPTVLYSNAAAISGNQFAHTAAIMMLQRKPRDMVLGKVRSILWHARQICGIALSNDHHGAWTNTVQPIWIAGRLMSHPQEHAAIVALLGRIERETGWATQWRIDDLMEHWGDPDD</sequence>
<evidence type="ECO:0000256" key="1">
    <source>
        <dbReference type="ARBA" id="ARBA00004123"/>
    </source>
</evidence>
<dbReference type="AlphaFoldDB" id="A0AB34KEE2"/>
<keyword evidence="4" id="KW-1185">Reference proteome</keyword>
<accession>A0AB34KEE2</accession>
<dbReference type="GO" id="GO:0003700">
    <property type="term" value="F:DNA-binding transcription factor activity"/>
    <property type="evidence" value="ECO:0007669"/>
    <property type="project" value="TreeGrafter"/>
</dbReference>
<evidence type="ECO:0000256" key="2">
    <source>
        <dbReference type="ARBA" id="ARBA00023242"/>
    </source>
</evidence>
<dbReference type="EMBL" id="JAAQHG020000062">
    <property type="protein sequence ID" value="KAL1582142.1"/>
    <property type="molecule type" value="Genomic_DNA"/>
</dbReference>
<dbReference type="GO" id="GO:0000976">
    <property type="term" value="F:transcription cis-regulatory region binding"/>
    <property type="evidence" value="ECO:0007669"/>
    <property type="project" value="TreeGrafter"/>
</dbReference>
<dbReference type="GeneID" id="96010464"/>
<comment type="caution">
    <text evidence="3">The sequence shown here is derived from an EMBL/GenBank/DDBJ whole genome shotgun (WGS) entry which is preliminary data.</text>
</comment>
<comment type="subcellular location">
    <subcellularLocation>
        <location evidence="1">Nucleus</location>
    </subcellularLocation>
</comment>
<dbReference type="RefSeq" id="XP_069225249.1">
    <property type="nucleotide sequence ID" value="XM_069377626.1"/>
</dbReference>
<keyword evidence="2" id="KW-0539">Nucleus</keyword>
<gene>
    <name evidence="3" type="ORF">WHR41_09022</name>
</gene>
<evidence type="ECO:0000313" key="4">
    <source>
        <dbReference type="Proteomes" id="UP000803884"/>
    </source>
</evidence>
<reference evidence="3 4" key="1">
    <citation type="journal article" date="2020" name="Microbiol. Resour. Announc.">
        <title>Draft Genome Sequence of a Cladosporium Species Isolated from the Mesophotic Ascidian Didemnum maculosum.</title>
        <authorList>
            <person name="Gioti A."/>
            <person name="Siaperas R."/>
            <person name="Nikolaivits E."/>
            <person name="Le Goff G."/>
            <person name="Ouazzani J."/>
            <person name="Kotoulas G."/>
            <person name="Topakas E."/>
        </authorList>
    </citation>
    <scope>NUCLEOTIDE SEQUENCE [LARGE SCALE GENOMIC DNA]</scope>
    <source>
        <strain evidence="3 4">TM138-S3</strain>
    </source>
</reference>
<dbReference type="Pfam" id="PF11951">
    <property type="entry name" value="Fungal_trans_2"/>
    <property type="match status" value="1"/>
</dbReference>
<dbReference type="PANTHER" id="PTHR37534">
    <property type="entry name" value="TRANSCRIPTIONAL ACTIVATOR PROTEIN UGA3"/>
    <property type="match status" value="1"/>
</dbReference>
<dbReference type="PANTHER" id="PTHR37534:SF4">
    <property type="entry name" value="ZN(II)2CYS6 TRANSCRIPTION FACTOR (EUROFUNG)"/>
    <property type="match status" value="1"/>
</dbReference>
<evidence type="ECO:0008006" key="5">
    <source>
        <dbReference type="Google" id="ProtNLM"/>
    </source>
</evidence>
<name>A0AB34KEE2_9PEZI</name>
<proteinExistence type="predicted"/>
<dbReference type="GO" id="GO:0045944">
    <property type="term" value="P:positive regulation of transcription by RNA polymerase II"/>
    <property type="evidence" value="ECO:0007669"/>
    <property type="project" value="TreeGrafter"/>
</dbReference>
<dbReference type="GO" id="GO:0005634">
    <property type="term" value="C:nucleus"/>
    <property type="evidence" value="ECO:0007669"/>
    <property type="project" value="UniProtKB-SubCell"/>
</dbReference>
<organism evidence="3 4">
    <name type="scientific">Cladosporium halotolerans</name>
    <dbReference type="NCBI Taxonomy" id="1052096"/>
    <lineage>
        <taxon>Eukaryota</taxon>
        <taxon>Fungi</taxon>
        <taxon>Dikarya</taxon>
        <taxon>Ascomycota</taxon>
        <taxon>Pezizomycotina</taxon>
        <taxon>Dothideomycetes</taxon>
        <taxon>Dothideomycetidae</taxon>
        <taxon>Cladosporiales</taxon>
        <taxon>Cladosporiaceae</taxon>
        <taxon>Cladosporium</taxon>
    </lineage>
</organism>